<feature type="domain" description="Response regulatory" evidence="2">
    <location>
        <begin position="9"/>
        <end position="127"/>
    </location>
</feature>
<proteinExistence type="predicted"/>
<dbReference type="EMBL" id="BSNJ01000004">
    <property type="protein sequence ID" value="GLQ20948.1"/>
    <property type="molecule type" value="Genomic_DNA"/>
</dbReference>
<evidence type="ECO:0000256" key="1">
    <source>
        <dbReference type="PROSITE-ProRule" id="PRU00169"/>
    </source>
</evidence>
<keyword evidence="1" id="KW-0597">Phosphoprotein</keyword>
<dbReference type="Gene3D" id="3.40.50.2300">
    <property type="match status" value="1"/>
</dbReference>
<dbReference type="RefSeq" id="WP_284372014.1">
    <property type="nucleotide sequence ID" value="NZ_BSNJ01000004.1"/>
</dbReference>
<feature type="modified residue" description="4-aspartylphosphate" evidence="1">
    <location>
        <position position="61"/>
    </location>
</feature>
<protein>
    <recommendedName>
        <fullName evidence="2">Response regulatory domain-containing protein</fullName>
    </recommendedName>
</protein>
<evidence type="ECO:0000313" key="4">
    <source>
        <dbReference type="Proteomes" id="UP001161390"/>
    </source>
</evidence>
<evidence type="ECO:0000259" key="2">
    <source>
        <dbReference type="PROSITE" id="PS50110"/>
    </source>
</evidence>
<dbReference type="InterPro" id="IPR001789">
    <property type="entry name" value="Sig_transdc_resp-reg_receiver"/>
</dbReference>
<reference evidence="3" key="1">
    <citation type="journal article" date="2014" name="Int. J. Syst. Evol. Microbiol.">
        <title>Complete genome of a new Firmicutes species belonging to the dominant human colonic microbiota ('Ruminococcus bicirculans') reveals two chromosomes and a selective capacity to utilize plant glucans.</title>
        <authorList>
            <consortium name="NISC Comparative Sequencing Program"/>
            <person name="Wegmann U."/>
            <person name="Louis P."/>
            <person name="Goesmann A."/>
            <person name="Henrissat B."/>
            <person name="Duncan S.H."/>
            <person name="Flint H.J."/>
        </authorList>
    </citation>
    <scope>NUCLEOTIDE SEQUENCE</scope>
    <source>
        <strain evidence="3">NBRC 108216</strain>
    </source>
</reference>
<dbReference type="PROSITE" id="PS50110">
    <property type="entry name" value="RESPONSE_REGULATORY"/>
    <property type="match status" value="1"/>
</dbReference>
<reference evidence="3" key="2">
    <citation type="submission" date="2023-01" db="EMBL/GenBank/DDBJ databases">
        <title>Draft genome sequence of Algimonas porphyrae strain NBRC 108216.</title>
        <authorList>
            <person name="Sun Q."/>
            <person name="Mori K."/>
        </authorList>
    </citation>
    <scope>NUCLEOTIDE SEQUENCE</scope>
    <source>
        <strain evidence="3">NBRC 108216</strain>
    </source>
</reference>
<dbReference type="InterPro" id="IPR011006">
    <property type="entry name" value="CheY-like_superfamily"/>
</dbReference>
<organism evidence="3 4">
    <name type="scientific">Algimonas porphyrae</name>
    <dbReference type="NCBI Taxonomy" id="1128113"/>
    <lineage>
        <taxon>Bacteria</taxon>
        <taxon>Pseudomonadati</taxon>
        <taxon>Pseudomonadota</taxon>
        <taxon>Alphaproteobacteria</taxon>
        <taxon>Maricaulales</taxon>
        <taxon>Robiginitomaculaceae</taxon>
        <taxon>Algimonas</taxon>
    </lineage>
</organism>
<accession>A0ABQ5V277</accession>
<sequence length="136" mass="14910">MSDSDPKFCVLLIDDDPFEARTVNRIFGALTDAPFYIAYVQKCSEAIALLDHRRFDLVLLDNRLSERISARFSVPIIKAAIGRAPLAIISSDTSPTYLQDPATLGVDFIVDKSEMITFLKSQLGGLLHGDGQPVPA</sequence>
<evidence type="ECO:0000313" key="3">
    <source>
        <dbReference type="EMBL" id="GLQ20948.1"/>
    </source>
</evidence>
<comment type="caution">
    <text evidence="3">The sequence shown here is derived from an EMBL/GenBank/DDBJ whole genome shotgun (WGS) entry which is preliminary data.</text>
</comment>
<dbReference type="Pfam" id="PF00072">
    <property type="entry name" value="Response_reg"/>
    <property type="match status" value="1"/>
</dbReference>
<keyword evidence="4" id="KW-1185">Reference proteome</keyword>
<dbReference type="Proteomes" id="UP001161390">
    <property type="component" value="Unassembled WGS sequence"/>
</dbReference>
<gene>
    <name evidence="3" type="ORF">GCM10007854_19030</name>
</gene>
<name>A0ABQ5V277_9PROT</name>
<dbReference type="SUPFAM" id="SSF52172">
    <property type="entry name" value="CheY-like"/>
    <property type="match status" value="1"/>
</dbReference>
<dbReference type="CDD" id="cd00156">
    <property type="entry name" value="REC"/>
    <property type="match status" value="1"/>
</dbReference>